<dbReference type="Proteomes" id="UP000017819">
    <property type="component" value="Unassembled WGS sequence"/>
</dbReference>
<dbReference type="PANTHER" id="PTHR30411">
    <property type="entry name" value="CYTOPLASMIC PROTEIN"/>
    <property type="match status" value="1"/>
</dbReference>
<dbReference type="EC" id="3.4.15.5" evidence="2"/>
<dbReference type="GO" id="GO:0002161">
    <property type="term" value="F:aminoacyl-tRNA deacylase activity"/>
    <property type="evidence" value="ECO:0007669"/>
    <property type="project" value="InterPro"/>
</dbReference>
<dbReference type="Gene3D" id="3.90.960.10">
    <property type="entry name" value="YbaK/aminoacyl-tRNA synthetase-associated domain"/>
    <property type="match status" value="1"/>
</dbReference>
<dbReference type="SUPFAM" id="SSF55826">
    <property type="entry name" value="YbaK/ProRS associated domain"/>
    <property type="match status" value="1"/>
</dbReference>
<dbReference type="AlphaFoldDB" id="V4RAE3"/>
<gene>
    <name evidence="2" type="ORF">N177_3214</name>
</gene>
<dbReference type="InterPro" id="IPR036754">
    <property type="entry name" value="YbaK/aa-tRNA-synt-asso_dom_sf"/>
</dbReference>
<keyword evidence="2" id="KW-0645">Protease</keyword>
<accession>V4RAE3</accession>
<dbReference type="Pfam" id="PF04073">
    <property type="entry name" value="tRNA_edit"/>
    <property type="match status" value="1"/>
</dbReference>
<reference evidence="2 3" key="1">
    <citation type="journal article" date="2014" name="Genome Announc.">
        <title>Draft Genome Sequence of Lutibaculum baratangense Strain AMV1T, Isolated from a Mud Volcano in Andamans, India.</title>
        <authorList>
            <person name="Singh A."/>
            <person name="Sreenivas A."/>
            <person name="Sathyanarayana Reddy G."/>
            <person name="Pinnaka A.K."/>
            <person name="Shivaji S."/>
        </authorList>
    </citation>
    <scope>NUCLEOTIDE SEQUENCE [LARGE SCALE GENOMIC DNA]</scope>
    <source>
        <strain evidence="2 3">AMV1</strain>
    </source>
</reference>
<evidence type="ECO:0000259" key="1">
    <source>
        <dbReference type="Pfam" id="PF04073"/>
    </source>
</evidence>
<keyword evidence="2" id="KW-0378">Hydrolase</keyword>
<dbReference type="CDD" id="cd04333">
    <property type="entry name" value="ProX_deacylase"/>
    <property type="match status" value="1"/>
</dbReference>
<protein>
    <submittedName>
        <fullName evidence="2">Peptidyl-dipeptidase dcp</fullName>
        <ecNumber evidence="2">3.4.15.5</ecNumber>
    </submittedName>
</protein>
<name>V4RAE3_9HYPH</name>
<organism evidence="2 3">
    <name type="scientific">Lutibaculum baratangense AMV1</name>
    <dbReference type="NCBI Taxonomy" id="631454"/>
    <lineage>
        <taxon>Bacteria</taxon>
        <taxon>Pseudomonadati</taxon>
        <taxon>Pseudomonadota</taxon>
        <taxon>Alphaproteobacteria</taxon>
        <taxon>Hyphomicrobiales</taxon>
        <taxon>Tepidamorphaceae</taxon>
        <taxon>Lutibaculum</taxon>
    </lineage>
</organism>
<proteinExistence type="predicted"/>
<dbReference type="InterPro" id="IPR007214">
    <property type="entry name" value="YbaK/aa-tRNA-synth-assoc-dom"/>
</dbReference>
<dbReference type="STRING" id="631454.N177_3214"/>
<comment type="caution">
    <text evidence="2">The sequence shown here is derived from an EMBL/GenBank/DDBJ whole genome shotgun (WGS) entry which is preliminary data.</text>
</comment>
<dbReference type="GO" id="GO:0004180">
    <property type="term" value="F:carboxypeptidase activity"/>
    <property type="evidence" value="ECO:0007669"/>
    <property type="project" value="UniProtKB-KW"/>
</dbReference>
<dbReference type="eggNOG" id="COG2606">
    <property type="taxonomic scope" value="Bacteria"/>
</dbReference>
<dbReference type="GO" id="GO:0008241">
    <property type="term" value="F:peptidyl-dipeptidase activity"/>
    <property type="evidence" value="ECO:0007669"/>
    <property type="project" value="UniProtKB-EC"/>
</dbReference>
<feature type="domain" description="YbaK/aminoacyl-tRNA synthetase-associated" evidence="1">
    <location>
        <begin position="6"/>
        <end position="124"/>
    </location>
</feature>
<keyword evidence="3" id="KW-1185">Reference proteome</keyword>
<dbReference type="EMBL" id="AWXZ01000039">
    <property type="protein sequence ID" value="ESR23146.1"/>
    <property type="molecule type" value="Genomic_DNA"/>
</dbReference>
<keyword evidence="2" id="KW-0121">Carboxypeptidase</keyword>
<evidence type="ECO:0000313" key="2">
    <source>
        <dbReference type="EMBL" id="ESR23146.1"/>
    </source>
</evidence>
<evidence type="ECO:0000313" key="3">
    <source>
        <dbReference type="Proteomes" id="UP000017819"/>
    </source>
</evidence>
<dbReference type="PANTHER" id="PTHR30411:SF1">
    <property type="entry name" value="CYTOPLASMIC PROTEIN"/>
    <property type="match status" value="1"/>
</dbReference>
<sequence length="135" mass="14132">MVHDVSARTAEEAALACGCSVAQIVKSLVFVGSESETPLLLLVSGADRVDEPTVEREVGEGLRRADGRTVRELTGYAIGGVPPLGHETQMQTLMDRSLLDHPVVWAAAGTPHCVFAVAPADLLRACEARAAGLTA</sequence>